<reference evidence="1 2" key="1">
    <citation type="journal article" date="2007" name="PLoS Genet.">
        <title>The complete genome sequence of Yersinia pseudotuberculosis IP31758, the causative agent of Far East scarlet-like fever.</title>
        <authorList>
            <person name="Eppinger M."/>
            <person name="Rosovitz M.J."/>
            <person name="Fricke W.F."/>
            <person name="Rasko D.A."/>
            <person name="Kokorina G."/>
            <person name="Fayolle C."/>
            <person name="Lindler L.E."/>
            <person name="Carniel E."/>
            <person name="Ravel J."/>
        </authorList>
    </citation>
    <scope>NUCLEOTIDE SEQUENCE [LARGE SCALE GENOMIC DNA]</scope>
    <source>
        <strain evidence="1 2">IP 31758</strain>
    </source>
</reference>
<dbReference type="Proteomes" id="UP000002412">
    <property type="component" value="Chromosome"/>
</dbReference>
<sequence length="45" mass="5337">MRHNIFHKPWRNLIRHLKLFAASEANIGERCSKTAFFFDSMSLQS</sequence>
<dbReference type="HOGENOM" id="CLU_3207237_0_0_6"/>
<name>A0A0U1QVC7_YERP3</name>
<dbReference type="KEGG" id="ypi:YpsIP31758_1572"/>
<dbReference type="EMBL" id="CP000720">
    <property type="protein sequence ID" value="ABS46442.1"/>
    <property type="molecule type" value="Genomic_DNA"/>
</dbReference>
<accession>A0A0U1QVC7</accession>
<organism evidence="1 2">
    <name type="scientific">Yersinia pseudotuberculosis serotype O:1b (strain IP 31758)</name>
    <dbReference type="NCBI Taxonomy" id="349747"/>
    <lineage>
        <taxon>Bacteria</taxon>
        <taxon>Pseudomonadati</taxon>
        <taxon>Pseudomonadota</taxon>
        <taxon>Gammaproteobacteria</taxon>
        <taxon>Enterobacterales</taxon>
        <taxon>Yersiniaceae</taxon>
        <taxon>Yersinia</taxon>
    </lineage>
</organism>
<dbReference type="AlphaFoldDB" id="A0A0U1QVC7"/>
<evidence type="ECO:0000313" key="1">
    <source>
        <dbReference type="EMBL" id="ABS46442.1"/>
    </source>
</evidence>
<evidence type="ECO:0000313" key="2">
    <source>
        <dbReference type="Proteomes" id="UP000002412"/>
    </source>
</evidence>
<gene>
    <name evidence="1" type="ordered locus">YpsIP31758_1572</name>
</gene>
<protein>
    <submittedName>
        <fullName evidence="1">Uncharacterized protein</fullName>
    </submittedName>
</protein>
<proteinExistence type="predicted"/>